<dbReference type="AlphaFoldDB" id="B1YD82"/>
<dbReference type="OrthoDB" id="29158at2157"/>
<gene>
    <name evidence="1" type="ordered locus">Tneu_0806</name>
</gene>
<dbReference type="GeneID" id="6164304"/>
<keyword evidence="2" id="KW-1185">Reference proteome</keyword>
<sequence length="773" mass="82439">MRYAALLALLGALAALAVLSFLNVVQTAVNASLAPVAKGLNGSVYPLAKAWYSYAGFYNVTYYYMRFVPGWPELYTVGLFAPRQTGWQSWLEAVGRSGTGQYAIALGGQVQITQSQNSGPPVAISQNTPLQWQTLATQRYSVLARAWFRQGGITAVQLVNFTAEPMSKLYSQTFSCGTTTYVEQFNYCTTQTFSYSDSFSYTTLPPYITKYLNYDPTTVTVPPVSIDTTNSPTTPPSLKTQVDAKRTGAGVVAAVYNTAARWGLIQSYGTTVAVSLRYQRDTVVATDTQNNVAYISIAVDRDGDGRPDVELIYYYYDIAVRYSGAIYSVFVNPGAYLASVSSTGGLTYAAGVSNGTTYYFYRVGSMSSGQTYRFSRTLAVSGYIVAVAFVVVDAAYYADGSPAGDFWVWWDDFGISGTGTVCSLPGNVAVYTRGYNYTQVYIAPGVGNPAPSLVTEVDAYGASGNPQTDWGAAIAVYRLAQPVPALGTSVSVWGLYQKDANDLSNNVAYVSIGVDANGDGQVDKEYILYRSDTGGGPGAIVSAFFKDASGNPVYVCTVDTTGACATTDPRFVVVNLGAMTSGNSYTWSYTLNDQGAVVAIALAVTDGSYYGEGYSGDVWVYWDNLQLQYSACPLPAGWSVSGAYAWQSYSYLLASGSVAVYMGLVAGGLTYVSNFTGVGAYAVFDSSLTPIFGVSISGSSFSALCGSSAVSLGSLPSAAWVELRPLSGLGDIIVRDQYGNILARYGCPYTAAPQYIGYKTTNTLKIYNITALG</sequence>
<dbReference type="Proteomes" id="UP000001694">
    <property type="component" value="Chromosome"/>
</dbReference>
<dbReference type="KEGG" id="tne:Tneu_0806"/>
<dbReference type="RefSeq" id="WP_012350165.1">
    <property type="nucleotide sequence ID" value="NC_010525.1"/>
</dbReference>
<organism evidence="1 2">
    <name type="scientific">Pyrobaculum neutrophilum (strain DSM 2338 / JCM 9278 / NBRC 100436 / V24Sta)</name>
    <name type="common">Thermoproteus neutrophilus</name>
    <dbReference type="NCBI Taxonomy" id="444157"/>
    <lineage>
        <taxon>Archaea</taxon>
        <taxon>Thermoproteota</taxon>
        <taxon>Thermoprotei</taxon>
        <taxon>Thermoproteales</taxon>
        <taxon>Thermoproteaceae</taxon>
        <taxon>Pyrobaculum</taxon>
    </lineage>
</organism>
<reference evidence="1" key="1">
    <citation type="submission" date="2008-03" db="EMBL/GenBank/DDBJ databases">
        <title>Complete sequence of Thermoproteus neutrophilus V24Sta.</title>
        <authorList>
            <consortium name="US DOE Joint Genome Institute"/>
            <person name="Copeland A."/>
            <person name="Lucas S."/>
            <person name="Lapidus A."/>
            <person name="Glavina del Rio T."/>
            <person name="Dalin E."/>
            <person name="Tice H."/>
            <person name="Bruce D."/>
            <person name="Goodwin L."/>
            <person name="Pitluck S."/>
            <person name="Sims D."/>
            <person name="Brettin T."/>
            <person name="Detter J.C."/>
            <person name="Han C."/>
            <person name="Kuske C.R."/>
            <person name="Schmutz J."/>
            <person name="Larimer F."/>
            <person name="Land M."/>
            <person name="Hauser L."/>
            <person name="Kyrpides N."/>
            <person name="Mikhailova N."/>
            <person name="Biddle J.F."/>
            <person name="Zhang Z."/>
            <person name="Fitz-Gibbon S.T."/>
            <person name="Lowe T.M."/>
            <person name="Saltikov C."/>
            <person name="House C.H."/>
            <person name="Richardson P."/>
        </authorList>
    </citation>
    <scope>NUCLEOTIDE SEQUENCE [LARGE SCALE GENOMIC DNA]</scope>
    <source>
        <strain evidence="1">V24Sta</strain>
    </source>
</reference>
<dbReference type="STRING" id="444157.Tneu_0806"/>
<proteinExistence type="predicted"/>
<evidence type="ECO:0000313" key="2">
    <source>
        <dbReference type="Proteomes" id="UP000001694"/>
    </source>
</evidence>
<name>B1YD82_PYRNV</name>
<accession>B1YD82</accession>
<dbReference type="EMBL" id="CP001014">
    <property type="protein sequence ID" value="ACB39745.1"/>
    <property type="molecule type" value="Genomic_DNA"/>
</dbReference>
<dbReference type="HOGENOM" id="CLU_022410_0_0_2"/>
<evidence type="ECO:0000313" key="1">
    <source>
        <dbReference type="EMBL" id="ACB39745.1"/>
    </source>
</evidence>
<dbReference type="eggNOG" id="arCOG07037">
    <property type="taxonomic scope" value="Archaea"/>
</dbReference>
<protein>
    <submittedName>
        <fullName evidence="1">Uncharacterized protein</fullName>
    </submittedName>
</protein>